<name>A0A7R8UQS9_HERIL</name>
<keyword evidence="3" id="KW-0496">Mitochondrion</keyword>
<accession>A0A7R8UQS9</accession>
<proteinExistence type="inferred from homology"/>
<evidence type="ECO:0000256" key="2">
    <source>
        <dbReference type="ARBA" id="ARBA00007884"/>
    </source>
</evidence>
<feature type="domain" description="NADH:ubiquinone oxidoreductase intermediate-associated protein 30" evidence="5">
    <location>
        <begin position="81"/>
        <end position="256"/>
    </location>
</feature>
<dbReference type="AlphaFoldDB" id="A0A7R8UQS9"/>
<organism evidence="6 7">
    <name type="scientific">Hermetia illucens</name>
    <name type="common">Black soldier fly</name>
    <dbReference type="NCBI Taxonomy" id="343691"/>
    <lineage>
        <taxon>Eukaryota</taxon>
        <taxon>Metazoa</taxon>
        <taxon>Ecdysozoa</taxon>
        <taxon>Arthropoda</taxon>
        <taxon>Hexapoda</taxon>
        <taxon>Insecta</taxon>
        <taxon>Pterygota</taxon>
        <taxon>Neoptera</taxon>
        <taxon>Endopterygota</taxon>
        <taxon>Diptera</taxon>
        <taxon>Brachycera</taxon>
        <taxon>Stratiomyomorpha</taxon>
        <taxon>Stratiomyidae</taxon>
        <taxon>Hermetiinae</taxon>
        <taxon>Hermetia</taxon>
    </lineage>
</organism>
<dbReference type="InterPro" id="IPR039131">
    <property type="entry name" value="NDUFAF1"/>
</dbReference>
<dbReference type="SUPFAM" id="SSF49785">
    <property type="entry name" value="Galactose-binding domain-like"/>
    <property type="match status" value="1"/>
</dbReference>
<dbReference type="EMBL" id="LR899011">
    <property type="protein sequence ID" value="CAD7085308.1"/>
    <property type="molecule type" value="Genomic_DNA"/>
</dbReference>
<comment type="similarity">
    <text evidence="2">Belongs to the CIA30 family.</text>
</comment>
<evidence type="ECO:0000313" key="6">
    <source>
        <dbReference type="EMBL" id="CAD7085308.1"/>
    </source>
</evidence>
<dbReference type="GO" id="GO:0005739">
    <property type="term" value="C:mitochondrion"/>
    <property type="evidence" value="ECO:0007669"/>
    <property type="project" value="UniProtKB-SubCell"/>
</dbReference>
<dbReference type="Proteomes" id="UP000594454">
    <property type="component" value="Chromosome 3"/>
</dbReference>
<dbReference type="OrthoDB" id="42561at2759"/>
<dbReference type="PANTHER" id="PTHR13194">
    <property type="entry name" value="COMPLEX I INTERMEDIATE-ASSOCIATED PROTEIN 30"/>
    <property type="match status" value="1"/>
</dbReference>
<dbReference type="InParanoid" id="A0A7R8UQS9"/>
<dbReference type="PANTHER" id="PTHR13194:SF18">
    <property type="entry name" value="COMPLEX I INTERMEDIATE-ASSOCIATED PROTEIN 30, MITOCHONDRIAL"/>
    <property type="match status" value="1"/>
</dbReference>
<comment type="subcellular location">
    <subcellularLocation>
        <location evidence="1">Mitochondrion</location>
    </subcellularLocation>
</comment>
<dbReference type="GO" id="GO:0006120">
    <property type="term" value="P:mitochondrial electron transport, NADH to ubiquinone"/>
    <property type="evidence" value="ECO:0007669"/>
    <property type="project" value="TreeGrafter"/>
</dbReference>
<dbReference type="InterPro" id="IPR008979">
    <property type="entry name" value="Galactose-bd-like_sf"/>
</dbReference>
<evidence type="ECO:0000256" key="4">
    <source>
        <dbReference type="ARBA" id="ARBA00023186"/>
    </source>
</evidence>
<sequence>MLLILSRARFLHTSPPLSTFWERDKKSGYKTELPLPSKKQLILDGFKELKSEIALWREEMKEKLATDPLLLYRPGEVDVAFSFKNDKDLEKWTTTTDKDHNEGFSEATLEISPAGHGLFHGHVDSRLLKDGKIKKSGYANIRTKRVRKSFKRETTYDWEPYNSLVLRVRGDGRSYLLNIHCEGYFDLLWNDVYHYVLYTRGGPHWQVAKIPFSKFFFASKGRVQDRQTPIKLNRVTHFGISVGARGGHDGPFSLEVDYIGLEFDPKHREEFAYEMYQMPKYMVAT</sequence>
<evidence type="ECO:0000256" key="3">
    <source>
        <dbReference type="ARBA" id="ARBA00023128"/>
    </source>
</evidence>
<protein>
    <recommendedName>
        <fullName evidence="5">NADH:ubiquinone oxidoreductase intermediate-associated protein 30 domain-containing protein</fullName>
    </recommendedName>
</protein>
<dbReference type="Pfam" id="PF08547">
    <property type="entry name" value="CIA30"/>
    <property type="match status" value="1"/>
</dbReference>
<reference evidence="6 7" key="1">
    <citation type="submission" date="2020-11" db="EMBL/GenBank/DDBJ databases">
        <authorList>
            <person name="Wallbank WR R."/>
            <person name="Pardo Diaz C."/>
            <person name="Kozak K."/>
            <person name="Martin S."/>
            <person name="Jiggins C."/>
            <person name="Moest M."/>
            <person name="Warren A I."/>
            <person name="Generalovic N T."/>
            <person name="Byers J.R.P. K."/>
            <person name="Montejo-Kovacevich G."/>
            <person name="Yen C E."/>
        </authorList>
    </citation>
    <scope>NUCLEOTIDE SEQUENCE [LARGE SCALE GENOMIC DNA]</scope>
</reference>
<dbReference type="InterPro" id="IPR013857">
    <property type="entry name" value="NADH-UbQ_OxRdtase-assoc_prot30"/>
</dbReference>
<dbReference type="GO" id="GO:0032981">
    <property type="term" value="P:mitochondrial respiratory chain complex I assembly"/>
    <property type="evidence" value="ECO:0007669"/>
    <property type="project" value="TreeGrafter"/>
</dbReference>
<evidence type="ECO:0000313" key="7">
    <source>
        <dbReference type="Proteomes" id="UP000594454"/>
    </source>
</evidence>
<keyword evidence="7" id="KW-1185">Reference proteome</keyword>
<evidence type="ECO:0000256" key="1">
    <source>
        <dbReference type="ARBA" id="ARBA00004173"/>
    </source>
</evidence>
<dbReference type="GO" id="GO:0051082">
    <property type="term" value="F:unfolded protein binding"/>
    <property type="evidence" value="ECO:0007669"/>
    <property type="project" value="TreeGrafter"/>
</dbReference>
<evidence type="ECO:0000259" key="5">
    <source>
        <dbReference type="Pfam" id="PF08547"/>
    </source>
</evidence>
<dbReference type="FunCoup" id="A0A7R8UQS9">
    <property type="interactions" value="180"/>
</dbReference>
<keyword evidence="4" id="KW-0143">Chaperone</keyword>
<gene>
    <name evidence="6" type="ORF">HERILL_LOCUS8159</name>
</gene>